<keyword evidence="2" id="KW-1185">Reference proteome</keyword>
<accession>A0AAW2DIK5</accession>
<sequence length="103" mass="11460">MAKRLETVGGRNYLFCVGFEVDGGIFRKLESSCLSGIFLVPCKSLRAGEDDTEKEGDCVSGRAFAWYPLGKNDSMSERAIVRAVSALDQAFMVSFWYPCLFKL</sequence>
<reference evidence="1 2" key="1">
    <citation type="submission" date="2024-01" db="EMBL/GenBank/DDBJ databases">
        <title>A telomere-to-telomere, gap-free genome of sweet tea (Lithocarpus litseifolius).</title>
        <authorList>
            <person name="Zhou J."/>
        </authorList>
    </citation>
    <scope>NUCLEOTIDE SEQUENCE [LARGE SCALE GENOMIC DNA]</scope>
    <source>
        <strain evidence="1">Zhou-2022a</strain>
        <tissue evidence="1">Leaf</tissue>
    </source>
</reference>
<protein>
    <submittedName>
        <fullName evidence="1">Uncharacterized protein</fullName>
    </submittedName>
</protein>
<evidence type="ECO:0000313" key="1">
    <source>
        <dbReference type="EMBL" id="KAL0009677.1"/>
    </source>
</evidence>
<dbReference type="EMBL" id="JAZDWU010000002">
    <property type="protein sequence ID" value="KAL0009677.1"/>
    <property type="molecule type" value="Genomic_DNA"/>
</dbReference>
<comment type="caution">
    <text evidence="1">The sequence shown here is derived from an EMBL/GenBank/DDBJ whole genome shotgun (WGS) entry which is preliminary data.</text>
</comment>
<dbReference type="AlphaFoldDB" id="A0AAW2DIK5"/>
<evidence type="ECO:0000313" key="2">
    <source>
        <dbReference type="Proteomes" id="UP001459277"/>
    </source>
</evidence>
<dbReference type="Proteomes" id="UP001459277">
    <property type="component" value="Unassembled WGS sequence"/>
</dbReference>
<organism evidence="1 2">
    <name type="scientific">Lithocarpus litseifolius</name>
    <dbReference type="NCBI Taxonomy" id="425828"/>
    <lineage>
        <taxon>Eukaryota</taxon>
        <taxon>Viridiplantae</taxon>
        <taxon>Streptophyta</taxon>
        <taxon>Embryophyta</taxon>
        <taxon>Tracheophyta</taxon>
        <taxon>Spermatophyta</taxon>
        <taxon>Magnoliopsida</taxon>
        <taxon>eudicotyledons</taxon>
        <taxon>Gunneridae</taxon>
        <taxon>Pentapetalae</taxon>
        <taxon>rosids</taxon>
        <taxon>fabids</taxon>
        <taxon>Fagales</taxon>
        <taxon>Fagaceae</taxon>
        <taxon>Lithocarpus</taxon>
    </lineage>
</organism>
<gene>
    <name evidence="1" type="ORF">SO802_004785</name>
</gene>
<name>A0AAW2DIK5_9ROSI</name>
<proteinExistence type="predicted"/>